<name>A0A147HYW4_9SPHN</name>
<gene>
    <name evidence="1" type="ORF">NS319_08490</name>
</gene>
<accession>A0A147HYW4</accession>
<comment type="caution">
    <text evidence="1">The sequence shown here is derived from an EMBL/GenBank/DDBJ whole genome shotgun (WGS) entry which is preliminary data.</text>
</comment>
<evidence type="ECO:0000313" key="1">
    <source>
        <dbReference type="EMBL" id="KTT70193.1"/>
    </source>
</evidence>
<proteinExistence type="predicted"/>
<organism evidence="1 2">
    <name type="scientific">Sphingomonas sanguinis</name>
    <dbReference type="NCBI Taxonomy" id="33051"/>
    <lineage>
        <taxon>Bacteria</taxon>
        <taxon>Pseudomonadati</taxon>
        <taxon>Pseudomonadota</taxon>
        <taxon>Alphaproteobacteria</taxon>
        <taxon>Sphingomonadales</taxon>
        <taxon>Sphingomonadaceae</taxon>
        <taxon>Sphingomonas</taxon>
    </lineage>
</organism>
<evidence type="ECO:0000313" key="2">
    <source>
        <dbReference type="Proteomes" id="UP000072867"/>
    </source>
</evidence>
<dbReference type="AlphaFoldDB" id="A0A147HYW4"/>
<sequence length="205" mass="21997">MRSGHYPIAPLVEVIMPGRDPLWHLVGSYELMWGNKRFVGRDPRFGVLIAASNIKDGVGDQAPDWQLTFAPPSEAAAGDLSAATAQGGTVNGWLAVIDPQTGLLLPEPIQVFAGELDYARLRVGKASRTVEWRCASALEPFHDQEVGARLSDSWHKTVWPGETGLANMTGIEKTSYWGVESPPSGVTTGSGGGAGLTNYVLRQLQ</sequence>
<dbReference type="PATRIC" id="fig|33051.3.peg.2834"/>
<dbReference type="Proteomes" id="UP000072867">
    <property type="component" value="Unassembled WGS sequence"/>
</dbReference>
<dbReference type="EMBL" id="LDTD01000056">
    <property type="protein sequence ID" value="KTT70193.1"/>
    <property type="molecule type" value="Genomic_DNA"/>
</dbReference>
<reference evidence="1 2" key="1">
    <citation type="journal article" date="2016" name="Front. Microbiol.">
        <title>Genomic Resource of Rice Seed Associated Bacteria.</title>
        <authorList>
            <person name="Midha S."/>
            <person name="Bansal K."/>
            <person name="Sharma S."/>
            <person name="Kumar N."/>
            <person name="Patil P.P."/>
            <person name="Chaudhry V."/>
            <person name="Patil P.B."/>
        </authorList>
    </citation>
    <scope>NUCLEOTIDE SEQUENCE [LARGE SCALE GENOMIC DNA]</scope>
    <source>
        <strain evidence="1 2">NS319</strain>
    </source>
</reference>
<protein>
    <submittedName>
        <fullName evidence="1">Uncharacterized protein</fullName>
    </submittedName>
</protein>